<evidence type="ECO:0000313" key="3">
    <source>
        <dbReference type="Proteomes" id="UP000178892"/>
    </source>
</evidence>
<evidence type="ECO:0000313" key="2">
    <source>
        <dbReference type="EMBL" id="OGE81892.1"/>
    </source>
</evidence>
<comment type="caution">
    <text evidence="2">The sequence shown here is derived from an EMBL/GenBank/DDBJ whole genome shotgun (WGS) entry which is preliminary data.</text>
</comment>
<dbReference type="Proteomes" id="UP000178892">
    <property type="component" value="Unassembled WGS sequence"/>
</dbReference>
<keyword evidence="1" id="KW-1133">Transmembrane helix</keyword>
<evidence type="ECO:0000256" key="1">
    <source>
        <dbReference type="SAM" id="Phobius"/>
    </source>
</evidence>
<dbReference type="AlphaFoldDB" id="A0A1F5NWI6"/>
<feature type="transmembrane region" description="Helical" evidence="1">
    <location>
        <begin position="14"/>
        <end position="34"/>
    </location>
</feature>
<dbReference type="EMBL" id="MFEL01000001">
    <property type="protein sequence ID" value="OGE81892.1"/>
    <property type="molecule type" value="Genomic_DNA"/>
</dbReference>
<protein>
    <submittedName>
        <fullName evidence="2">Uncharacterized protein</fullName>
    </submittedName>
</protein>
<accession>A0A1F5NWI6</accession>
<proteinExistence type="predicted"/>
<keyword evidence="1" id="KW-0472">Membrane</keyword>
<gene>
    <name evidence="2" type="ORF">A2720_01780</name>
</gene>
<sequence>MKTDYQKLNNFESATIAAIVIGLILIGVMAFGSLPADEQMQAADTFRILDLHDDWQEPVETIAFMFDTSGKFLDEFYVAFGEVAAVPDPKVTFGLWATWENFLAFSDFAAATYNGQVAGASIEINNFWPVK</sequence>
<organism evidence="2 3">
    <name type="scientific">Candidatus Doudnabacteria bacterium RIFCSPHIGHO2_01_FULL_46_24</name>
    <dbReference type="NCBI Taxonomy" id="1817825"/>
    <lineage>
        <taxon>Bacteria</taxon>
        <taxon>Candidatus Doudnaibacteriota</taxon>
    </lineage>
</organism>
<dbReference type="STRING" id="1817825.A2720_01780"/>
<reference evidence="2 3" key="1">
    <citation type="journal article" date="2016" name="Nat. Commun.">
        <title>Thousands of microbial genomes shed light on interconnected biogeochemical processes in an aquifer system.</title>
        <authorList>
            <person name="Anantharaman K."/>
            <person name="Brown C.T."/>
            <person name="Hug L.A."/>
            <person name="Sharon I."/>
            <person name="Castelle C.J."/>
            <person name="Probst A.J."/>
            <person name="Thomas B.C."/>
            <person name="Singh A."/>
            <person name="Wilkins M.J."/>
            <person name="Karaoz U."/>
            <person name="Brodie E.L."/>
            <person name="Williams K.H."/>
            <person name="Hubbard S.S."/>
            <person name="Banfield J.F."/>
        </authorList>
    </citation>
    <scope>NUCLEOTIDE SEQUENCE [LARGE SCALE GENOMIC DNA]</scope>
</reference>
<keyword evidence="1" id="KW-0812">Transmembrane</keyword>
<name>A0A1F5NWI6_9BACT</name>